<dbReference type="InterPro" id="IPR012337">
    <property type="entry name" value="RNaseH-like_sf"/>
</dbReference>
<sequence length="113" mass="13053">MDPRRLLIHQCPFYSHPLVVGVGAQWTPAWYYYADSPPESYYSDSPPESDYNFSPPVDTLQLCVGNRSIVIQLSHCDRVPNILHIFIEDQETTFVGVWNSQDARKLEESKHQL</sequence>
<dbReference type="InterPro" id="IPR036397">
    <property type="entry name" value="RNaseH_sf"/>
</dbReference>
<protein>
    <submittedName>
        <fullName evidence="3">Uncharacterized protein</fullName>
    </submittedName>
</protein>
<dbReference type="GO" id="GO:0005737">
    <property type="term" value="C:cytoplasm"/>
    <property type="evidence" value="ECO:0007669"/>
    <property type="project" value="TreeGrafter"/>
</dbReference>
<accession>A0A565B6Z6</accession>
<dbReference type="GO" id="GO:0003676">
    <property type="term" value="F:nucleic acid binding"/>
    <property type="evidence" value="ECO:0007669"/>
    <property type="project" value="InterPro"/>
</dbReference>
<dbReference type="Gene3D" id="3.30.420.10">
    <property type="entry name" value="Ribonuclease H-like superfamily/Ribonuclease H"/>
    <property type="match status" value="1"/>
</dbReference>
<keyword evidence="2" id="KW-0378">Hydrolase</keyword>
<organism evidence="3 4">
    <name type="scientific">Arabis nemorensis</name>
    <dbReference type="NCBI Taxonomy" id="586526"/>
    <lineage>
        <taxon>Eukaryota</taxon>
        <taxon>Viridiplantae</taxon>
        <taxon>Streptophyta</taxon>
        <taxon>Embryophyta</taxon>
        <taxon>Tracheophyta</taxon>
        <taxon>Spermatophyta</taxon>
        <taxon>Magnoliopsida</taxon>
        <taxon>eudicotyledons</taxon>
        <taxon>Gunneridae</taxon>
        <taxon>Pentapetalae</taxon>
        <taxon>rosids</taxon>
        <taxon>malvids</taxon>
        <taxon>Brassicales</taxon>
        <taxon>Brassicaceae</taxon>
        <taxon>Arabideae</taxon>
        <taxon>Arabis</taxon>
    </lineage>
</organism>
<gene>
    <name evidence="3" type="ORF">ANE_LOCUS7822</name>
</gene>
<keyword evidence="1" id="KW-0540">Nuclease</keyword>
<dbReference type="OrthoDB" id="10261556at2759"/>
<dbReference type="PANTHER" id="PTHR13620:SF59">
    <property type="entry name" value="POLYNUCLEOTIDYL TRANSFERASE, RIBONUCLEASE H-LIKE SUPERFAMILY PROTEIN"/>
    <property type="match status" value="1"/>
</dbReference>
<dbReference type="AlphaFoldDB" id="A0A565B6Z6"/>
<reference evidence="3" key="1">
    <citation type="submission" date="2019-07" db="EMBL/GenBank/DDBJ databases">
        <authorList>
            <person name="Dittberner H."/>
        </authorList>
    </citation>
    <scope>NUCLEOTIDE SEQUENCE [LARGE SCALE GENOMIC DNA]</scope>
</reference>
<dbReference type="GO" id="GO:0008408">
    <property type="term" value="F:3'-5' exonuclease activity"/>
    <property type="evidence" value="ECO:0007669"/>
    <property type="project" value="TreeGrafter"/>
</dbReference>
<evidence type="ECO:0000313" key="3">
    <source>
        <dbReference type="EMBL" id="VVA97377.1"/>
    </source>
</evidence>
<comment type="caution">
    <text evidence="3">The sequence shown here is derived from an EMBL/GenBank/DDBJ whole genome shotgun (WGS) entry which is preliminary data.</text>
</comment>
<evidence type="ECO:0000256" key="1">
    <source>
        <dbReference type="ARBA" id="ARBA00022722"/>
    </source>
</evidence>
<evidence type="ECO:0000256" key="2">
    <source>
        <dbReference type="ARBA" id="ARBA00022801"/>
    </source>
</evidence>
<proteinExistence type="predicted"/>
<dbReference type="EMBL" id="CABITT030000003">
    <property type="protein sequence ID" value="VVA97377.1"/>
    <property type="molecule type" value="Genomic_DNA"/>
</dbReference>
<evidence type="ECO:0000313" key="4">
    <source>
        <dbReference type="Proteomes" id="UP000489600"/>
    </source>
</evidence>
<name>A0A565B6Z6_9BRAS</name>
<dbReference type="SUPFAM" id="SSF53098">
    <property type="entry name" value="Ribonuclease H-like"/>
    <property type="match status" value="1"/>
</dbReference>
<dbReference type="InterPro" id="IPR051132">
    <property type="entry name" value="3-5_Exonuclease_domain"/>
</dbReference>
<keyword evidence="4" id="KW-1185">Reference proteome</keyword>
<dbReference type="Proteomes" id="UP000489600">
    <property type="component" value="Unassembled WGS sequence"/>
</dbReference>
<dbReference type="GO" id="GO:0005634">
    <property type="term" value="C:nucleus"/>
    <property type="evidence" value="ECO:0007669"/>
    <property type="project" value="TreeGrafter"/>
</dbReference>
<dbReference type="PANTHER" id="PTHR13620">
    <property type="entry name" value="3-5 EXONUCLEASE"/>
    <property type="match status" value="1"/>
</dbReference>